<comment type="function">
    <text evidence="1 10">Catalyzes the reversible adenylation of nicotinate mononucleotide (NaMN) to nicotinic acid adenine dinucleotide (NaAD).</text>
</comment>
<dbReference type="PANTHER" id="PTHR39321:SF3">
    <property type="entry name" value="PHOSPHOPANTETHEINE ADENYLYLTRANSFERASE"/>
    <property type="match status" value="1"/>
</dbReference>
<evidence type="ECO:0000256" key="6">
    <source>
        <dbReference type="ARBA" id="ARBA00022741"/>
    </source>
</evidence>
<evidence type="ECO:0000256" key="7">
    <source>
        <dbReference type="ARBA" id="ARBA00022840"/>
    </source>
</evidence>
<evidence type="ECO:0000256" key="10">
    <source>
        <dbReference type="HAMAP-Rule" id="MF_00244"/>
    </source>
</evidence>
<evidence type="ECO:0000256" key="4">
    <source>
        <dbReference type="ARBA" id="ARBA00022679"/>
    </source>
</evidence>
<evidence type="ECO:0000259" key="11">
    <source>
        <dbReference type="Pfam" id="PF01467"/>
    </source>
</evidence>
<sequence length="206" mass="23204">MADPERAYRLGIMGGTFDPIHIGHLACAEQAREACRLDGVVFMPAGDPWMKHGRRLASAEDRFAMVSLAVQDNPRFDASRLEVDRAGETYTVDTLRALRRHYPANVELYFLSGADAILRISEWHDATEVAELAHLIAVTRPGYRIDEARERYARAFGAGLRVDQLEVTALSVSSTDLREKVRMGESIRYLVPQVVADYIEEHGLYR</sequence>
<evidence type="ECO:0000313" key="12">
    <source>
        <dbReference type="EMBL" id="RNL39859.1"/>
    </source>
</evidence>
<dbReference type="InterPro" id="IPR005248">
    <property type="entry name" value="NadD/NMNAT"/>
</dbReference>
<comment type="caution">
    <text evidence="12">The sequence shown here is derived from an EMBL/GenBank/DDBJ whole genome shotgun (WGS) entry which is preliminary data.</text>
</comment>
<evidence type="ECO:0000256" key="1">
    <source>
        <dbReference type="ARBA" id="ARBA00002324"/>
    </source>
</evidence>
<dbReference type="UniPathway" id="UPA00253">
    <property type="reaction ID" value="UER00332"/>
</dbReference>
<dbReference type="NCBIfam" id="NF000840">
    <property type="entry name" value="PRK00071.1-3"/>
    <property type="match status" value="1"/>
</dbReference>
<dbReference type="InterPro" id="IPR014729">
    <property type="entry name" value="Rossmann-like_a/b/a_fold"/>
</dbReference>
<keyword evidence="13" id="KW-1185">Reference proteome</keyword>
<dbReference type="Pfam" id="PF01467">
    <property type="entry name" value="CTP_transf_like"/>
    <property type="match status" value="1"/>
</dbReference>
<organism evidence="12 13">
    <name type="scientific">Slackia equolifaciens</name>
    <dbReference type="NCBI Taxonomy" id="498718"/>
    <lineage>
        <taxon>Bacteria</taxon>
        <taxon>Bacillati</taxon>
        <taxon>Actinomycetota</taxon>
        <taxon>Coriobacteriia</taxon>
        <taxon>Eggerthellales</taxon>
        <taxon>Eggerthellaceae</taxon>
        <taxon>Slackia</taxon>
    </lineage>
</organism>
<dbReference type="CDD" id="cd02165">
    <property type="entry name" value="NMNAT"/>
    <property type="match status" value="1"/>
</dbReference>
<dbReference type="PANTHER" id="PTHR39321">
    <property type="entry name" value="NICOTINATE-NUCLEOTIDE ADENYLYLTRANSFERASE-RELATED"/>
    <property type="match status" value="1"/>
</dbReference>
<keyword evidence="5 10" id="KW-0548">Nucleotidyltransferase</keyword>
<dbReference type="SUPFAM" id="SSF52374">
    <property type="entry name" value="Nucleotidylyl transferase"/>
    <property type="match status" value="1"/>
</dbReference>
<accession>A0A3N0AZ79</accession>
<keyword evidence="6 10" id="KW-0547">Nucleotide-binding</keyword>
<proteinExistence type="inferred from homology"/>
<evidence type="ECO:0000313" key="13">
    <source>
        <dbReference type="Proteomes" id="UP000269591"/>
    </source>
</evidence>
<feature type="domain" description="Cytidyltransferase-like" evidence="11">
    <location>
        <begin position="12"/>
        <end position="179"/>
    </location>
</feature>
<comment type="similarity">
    <text evidence="10">Belongs to the NadD family.</text>
</comment>
<dbReference type="AlphaFoldDB" id="A0A3N0AZ79"/>
<comment type="pathway">
    <text evidence="2 10">Cofactor biosynthesis; NAD(+) biosynthesis; deamido-NAD(+) from nicotinate D-ribonucleotide: step 1/1.</text>
</comment>
<dbReference type="GO" id="GO:0004515">
    <property type="term" value="F:nicotinate-nucleotide adenylyltransferase activity"/>
    <property type="evidence" value="ECO:0007669"/>
    <property type="project" value="UniProtKB-UniRule"/>
</dbReference>
<reference evidence="13" key="1">
    <citation type="submission" date="2018-05" db="EMBL/GenBank/DDBJ databases">
        <title>Genome Sequencing of selected type strains of the family Eggerthellaceae.</title>
        <authorList>
            <person name="Danylec N."/>
            <person name="Stoll D.A."/>
            <person name="Doetsch A."/>
            <person name="Huch M."/>
        </authorList>
    </citation>
    <scope>NUCLEOTIDE SEQUENCE [LARGE SCALE GENOMIC DNA]</scope>
    <source>
        <strain evidence="13">DSM 24851</strain>
    </source>
</reference>
<dbReference type="GO" id="GO:0005524">
    <property type="term" value="F:ATP binding"/>
    <property type="evidence" value="ECO:0007669"/>
    <property type="project" value="UniProtKB-KW"/>
</dbReference>
<dbReference type="EMBL" id="QIBX01000010">
    <property type="protein sequence ID" value="RNL39859.1"/>
    <property type="molecule type" value="Genomic_DNA"/>
</dbReference>
<dbReference type="OrthoDB" id="5295945at2"/>
<keyword evidence="7 10" id="KW-0067">ATP-binding</keyword>
<dbReference type="Proteomes" id="UP000269591">
    <property type="component" value="Unassembled WGS sequence"/>
</dbReference>
<dbReference type="InterPro" id="IPR004821">
    <property type="entry name" value="Cyt_trans-like"/>
</dbReference>
<name>A0A3N0AZ79_9ACTN</name>
<protein>
    <recommendedName>
        <fullName evidence="10">Probable nicotinate-nucleotide adenylyltransferase</fullName>
        <ecNumber evidence="10">2.7.7.18</ecNumber>
    </recommendedName>
    <alternativeName>
        <fullName evidence="10">Deamido-NAD(+) diphosphorylase</fullName>
    </alternativeName>
    <alternativeName>
        <fullName evidence="10">Deamido-NAD(+) pyrophosphorylase</fullName>
    </alternativeName>
    <alternativeName>
        <fullName evidence="10">Nicotinate mononucleotide adenylyltransferase</fullName>
        <shortName evidence="10">NaMN adenylyltransferase</shortName>
    </alternativeName>
</protein>
<dbReference type="NCBIfam" id="TIGR00482">
    <property type="entry name" value="nicotinate (nicotinamide) nucleotide adenylyltransferase"/>
    <property type="match status" value="1"/>
</dbReference>
<evidence type="ECO:0000256" key="2">
    <source>
        <dbReference type="ARBA" id="ARBA00005019"/>
    </source>
</evidence>
<dbReference type="GO" id="GO:0009435">
    <property type="term" value="P:NAD+ biosynthetic process"/>
    <property type="evidence" value="ECO:0007669"/>
    <property type="project" value="UniProtKB-UniRule"/>
</dbReference>
<keyword evidence="3 10" id="KW-0662">Pyridine nucleotide biosynthesis</keyword>
<dbReference type="Gene3D" id="3.40.50.620">
    <property type="entry name" value="HUPs"/>
    <property type="match status" value="1"/>
</dbReference>
<evidence type="ECO:0000256" key="3">
    <source>
        <dbReference type="ARBA" id="ARBA00022642"/>
    </source>
</evidence>
<evidence type="ECO:0000256" key="9">
    <source>
        <dbReference type="ARBA" id="ARBA00048721"/>
    </source>
</evidence>
<comment type="catalytic activity">
    <reaction evidence="9 10">
        <text>nicotinate beta-D-ribonucleotide + ATP + H(+) = deamido-NAD(+) + diphosphate</text>
        <dbReference type="Rhea" id="RHEA:22860"/>
        <dbReference type="ChEBI" id="CHEBI:15378"/>
        <dbReference type="ChEBI" id="CHEBI:30616"/>
        <dbReference type="ChEBI" id="CHEBI:33019"/>
        <dbReference type="ChEBI" id="CHEBI:57502"/>
        <dbReference type="ChEBI" id="CHEBI:58437"/>
        <dbReference type="EC" id="2.7.7.18"/>
    </reaction>
</comment>
<keyword evidence="8 10" id="KW-0520">NAD</keyword>
<evidence type="ECO:0000256" key="5">
    <source>
        <dbReference type="ARBA" id="ARBA00022695"/>
    </source>
</evidence>
<keyword evidence="4 10" id="KW-0808">Transferase</keyword>
<evidence type="ECO:0000256" key="8">
    <source>
        <dbReference type="ARBA" id="ARBA00023027"/>
    </source>
</evidence>
<gene>
    <name evidence="10" type="primary">nadD</name>
    <name evidence="12" type="ORF">DMP06_06575</name>
</gene>
<dbReference type="NCBIfam" id="TIGR00125">
    <property type="entry name" value="cyt_tran_rel"/>
    <property type="match status" value="1"/>
</dbReference>
<dbReference type="HAMAP" id="MF_00244">
    <property type="entry name" value="NaMN_adenylyltr"/>
    <property type="match status" value="1"/>
</dbReference>
<dbReference type="EC" id="2.7.7.18" evidence="10"/>